<evidence type="ECO:0000313" key="10">
    <source>
        <dbReference type="Proteomes" id="UP001145069"/>
    </source>
</evidence>
<dbReference type="RefSeq" id="WP_272446159.1">
    <property type="nucleotide sequence ID" value="NZ_JAMQKC010000006.1"/>
</dbReference>
<keyword evidence="2" id="KW-0813">Transport</keyword>
<dbReference type="GO" id="GO:0006865">
    <property type="term" value="P:amino acid transport"/>
    <property type="evidence" value="ECO:0007669"/>
    <property type="project" value="UniProtKB-KW"/>
</dbReference>
<protein>
    <submittedName>
        <fullName evidence="9">Amino acid permease</fullName>
    </submittedName>
</protein>
<dbReference type="AlphaFoldDB" id="A0A9X4AGH3"/>
<gene>
    <name evidence="9" type="ORF">NC799_09195</name>
</gene>
<evidence type="ECO:0000256" key="1">
    <source>
        <dbReference type="ARBA" id="ARBA00004651"/>
    </source>
</evidence>
<feature type="transmembrane region" description="Helical" evidence="7">
    <location>
        <begin position="333"/>
        <end position="352"/>
    </location>
</feature>
<dbReference type="GO" id="GO:0005886">
    <property type="term" value="C:plasma membrane"/>
    <property type="evidence" value="ECO:0007669"/>
    <property type="project" value="UniProtKB-SubCell"/>
</dbReference>
<dbReference type="PANTHER" id="PTHR43495:SF5">
    <property type="entry name" value="GAMMA-AMINOBUTYRIC ACID PERMEASE"/>
    <property type="match status" value="1"/>
</dbReference>
<keyword evidence="6 7" id="KW-0472">Membrane</keyword>
<keyword evidence="5 7" id="KW-1133">Transmembrane helix</keyword>
<feature type="domain" description="Amino acid permease/ SLC12A" evidence="8">
    <location>
        <begin position="20"/>
        <end position="383"/>
    </location>
</feature>
<evidence type="ECO:0000256" key="3">
    <source>
        <dbReference type="ARBA" id="ARBA00022692"/>
    </source>
</evidence>
<keyword evidence="3 7" id="KW-0812">Transmembrane</keyword>
<reference evidence="9" key="1">
    <citation type="submission" date="2022-06" db="EMBL/GenBank/DDBJ databases">
        <title>Aquibacillus sp. a new bacterium isolated from soil saline samples.</title>
        <authorList>
            <person name="Galisteo C."/>
            <person name="De La Haba R."/>
            <person name="Sanchez-Porro C."/>
            <person name="Ventosa A."/>
        </authorList>
    </citation>
    <scope>NUCLEOTIDE SEQUENCE</scope>
    <source>
        <strain evidence="9">3ASR75-54</strain>
    </source>
</reference>
<feature type="transmembrane region" description="Helical" evidence="7">
    <location>
        <begin position="45"/>
        <end position="65"/>
    </location>
</feature>
<evidence type="ECO:0000256" key="5">
    <source>
        <dbReference type="ARBA" id="ARBA00022989"/>
    </source>
</evidence>
<feature type="transmembrane region" description="Helical" evidence="7">
    <location>
        <begin position="199"/>
        <end position="218"/>
    </location>
</feature>
<feature type="transmembrane region" description="Helical" evidence="7">
    <location>
        <begin position="414"/>
        <end position="433"/>
    </location>
</feature>
<dbReference type="EMBL" id="JAMQKC010000006">
    <property type="protein sequence ID" value="MDC3417098.1"/>
    <property type="molecule type" value="Genomic_DNA"/>
</dbReference>
<evidence type="ECO:0000259" key="8">
    <source>
        <dbReference type="Pfam" id="PF00324"/>
    </source>
</evidence>
<evidence type="ECO:0000313" key="9">
    <source>
        <dbReference type="EMBL" id="MDC3417098.1"/>
    </source>
</evidence>
<feature type="transmembrane region" description="Helical" evidence="7">
    <location>
        <begin position="126"/>
        <end position="147"/>
    </location>
</feature>
<comment type="caution">
    <text evidence="9">The sequence shown here is derived from an EMBL/GenBank/DDBJ whole genome shotgun (WGS) entry which is preliminary data.</text>
</comment>
<accession>A0A9X4AGH3</accession>
<feature type="transmembrane region" description="Helical" evidence="7">
    <location>
        <begin position="15"/>
        <end position="39"/>
    </location>
</feature>
<dbReference type="PANTHER" id="PTHR43495">
    <property type="entry name" value="GABA PERMEASE"/>
    <property type="match status" value="1"/>
</dbReference>
<dbReference type="InterPro" id="IPR004841">
    <property type="entry name" value="AA-permease/SLC12A_dom"/>
</dbReference>
<evidence type="ECO:0000256" key="7">
    <source>
        <dbReference type="SAM" id="Phobius"/>
    </source>
</evidence>
<sequence>MANKQSSSKQKKLSWLQLALVGIGSIIGTGFFLGSSIAFKQGGPSAIFAFILAAISTYIVFDSLAKMTSEHPTKGSFRSYAKQAFGRWAGFSNGWVYWSSELLIMGSQLTALGIFSKFWFPNTPLWIFAAIYGVLGIIVILTGISGFEKFENIFAVVKVAAIVMFIIIAALAIFGVLGGNKPSRSFAFHYSGLFPNGLLGFWTAMIYAFYAFGGIEVMGIMSSDLKNPKDAPKAGRTMLLTLASIYIISLTMAVYLVPWDVFTANDSPFITALEDYHLTFVPHLFNGALVIAGFSTMVASLYAITTMMVTLANDGDAPRFFSKTSKKNIPFRALGLTLSGLILSILVSLFLPEKIYEYLTTAAGLMLLYTWLFILLSYGKLVKLKGFGHVKRWVGLSLILLAVSGTLFDGSSRPGFFVSLVFLLLIGVVTFMMRNKWRGDEDKPAPNSLFTKEKVTD</sequence>
<evidence type="ECO:0000256" key="6">
    <source>
        <dbReference type="ARBA" id="ARBA00023136"/>
    </source>
</evidence>
<dbReference type="Gene3D" id="1.20.1740.10">
    <property type="entry name" value="Amino acid/polyamine transporter I"/>
    <property type="match status" value="1"/>
</dbReference>
<feature type="transmembrane region" description="Helical" evidence="7">
    <location>
        <begin position="358"/>
        <end position="378"/>
    </location>
</feature>
<feature type="transmembrane region" description="Helical" evidence="7">
    <location>
        <begin position="159"/>
        <end position="179"/>
    </location>
</feature>
<comment type="subcellular location">
    <subcellularLocation>
        <location evidence="1">Cell membrane</location>
        <topology evidence="1">Multi-pass membrane protein</topology>
    </subcellularLocation>
</comment>
<proteinExistence type="predicted"/>
<name>A0A9X4AGH3_9BACI</name>
<dbReference type="Proteomes" id="UP001145069">
    <property type="component" value="Unassembled WGS sequence"/>
</dbReference>
<evidence type="ECO:0000256" key="2">
    <source>
        <dbReference type="ARBA" id="ARBA00022448"/>
    </source>
</evidence>
<feature type="transmembrane region" description="Helical" evidence="7">
    <location>
        <begin position="288"/>
        <end position="312"/>
    </location>
</feature>
<evidence type="ECO:0000256" key="4">
    <source>
        <dbReference type="ARBA" id="ARBA00022970"/>
    </source>
</evidence>
<dbReference type="PIRSF" id="PIRSF006060">
    <property type="entry name" value="AA_transporter"/>
    <property type="match status" value="1"/>
</dbReference>
<feature type="transmembrane region" description="Helical" evidence="7">
    <location>
        <begin position="390"/>
        <end position="408"/>
    </location>
</feature>
<keyword evidence="10" id="KW-1185">Reference proteome</keyword>
<organism evidence="9 10">
    <name type="scientific">Aquibacillus salsiterrae</name>
    <dbReference type="NCBI Taxonomy" id="2950439"/>
    <lineage>
        <taxon>Bacteria</taxon>
        <taxon>Bacillati</taxon>
        <taxon>Bacillota</taxon>
        <taxon>Bacilli</taxon>
        <taxon>Bacillales</taxon>
        <taxon>Bacillaceae</taxon>
        <taxon>Aquibacillus</taxon>
    </lineage>
</organism>
<keyword evidence="4" id="KW-0029">Amino-acid transport</keyword>
<dbReference type="GO" id="GO:0055085">
    <property type="term" value="P:transmembrane transport"/>
    <property type="evidence" value="ECO:0007669"/>
    <property type="project" value="InterPro"/>
</dbReference>
<dbReference type="Pfam" id="PF00324">
    <property type="entry name" value="AA_permease"/>
    <property type="match status" value="1"/>
</dbReference>
<feature type="transmembrane region" description="Helical" evidence="7">
    <location>
        <begin position="239"/>
        <end position="257"/>
    </location>
</feature>